<dbReference type="Pfam" id="PF10551">
    <property type="entry name" value="MULE"/>
    <property type="match status" value="1"/>
</dbReference>
<proteinExistence type="predicted"/>
<dbReference type="HOGENOM" id="CLU_015060_4_2_1"/>
<keyword evidence="3" id="KW-1185">Reference proteome</keyword>
<dbReference type="EMBL" id="AFYH01192841">
    <property type="status" value="NOT_ANNOTATED_CDS"/>
    <property type="molecule type" value="Genomic_DNA"/>
</dbReference>
<evidence type="ECO:0000313" key="3">
    <source>
        <dbReference type="Proteomes" id="UP000008672"/>
    </source>
</evidence>
<protein>
    <recommendedName>
        <fullName evidence="1">MULE transposase domain-containing protein</fullName>
    </recommendedName>
</protein>
<accession>H3A3N7</accession>
<reference evidence="3" key="1">
    <citation type="submission" date="2011-08" db="EMBL/GenBank/DDBJ databases">
        <title>The draft genome of Latimeria chalumnae.</title>
        <authorList>
            <person name="Di Palma F."/>
            <person name="Alfoldi J."/>
            <person name="Johnson J."/>
            <person name="Berlin A."/>
            <person name="Gnerre S."/>
            <person name="Jaffe D."/>
            <person name="MacCallum I."/>
            <person name="Young S."/>
            <person name="Walker B.J."/>
            <person name="Lander E."/>
            <person name="Lindblad-Toh K."/>
        </authorList>
    </citation>
    <scope>NUCLEOTIDE SEQUENCE [LARGE SCALE GENOMIC DNA]</scope>
    <source>
        <strain evidence="3">Wild caught</strain>
    </source>
</reference>
<dbReference type="OMA" id="FPIFRIA"/>
<feature type="domain" description="MULE transposase" evidence="1">
    <location>
        <begin position="93"/>
        <end position="187"/>
    </location>
</feature>
<organism evidence="2 3">
    <name type="scientific">Latimeria chalumnae</name>
    <name type="common">Coelacanth</name>
    <dbReference type="NCBI Taxonomy" id="7897"/>
    <lineage>
        <taxon>Eukaryota</taxon>
        <taxon>Metazoa</taxon>
        <taxon>Chordata</taxon>
        <taxon>Craniata</taxon>
        <taxon>Vertebrata</taxon>
        <taxon>Euteleostomi</taxon>
        <taxon>Coelacanthiformes</taxon>
        <taxon>Coelacanthidae</taxon>
        <taxon>Latimeria</taxon>
    </lineage>
</organism>
<dbReference type="AlphaFoldDB" id="H3A3N7"/>
<dbReference type="Proteomes" id="UP000008672">
    <property type="component" value="Unassembled WGS sequence"/>
</dbReference>
<reference evidence="2" key="3">
    <citation type="submission" date="2025-09" db="UniProtKB">
        <authorList>
            <consortium name="Ensembl"/>
        </authorList>
    </citation>
    <scope>IDENTIFICATION</scope>
</reference>
<dbReference type="Ensembl" id="ENSLACT00000004296.1">
    <property type="protein sequence ID" value="ENSLACP00000004258.1"/>
    <property type="gene ID" value="ENSLACG00000003792.1"/>
</dbReference>
<name>H3A3N7_LATCH</name>
<dbReference type="eggNOG" id="ENOG502S0E9">
    <property type="taxonomic scope" value="Eukaryota"/>
</dbReference>
<dbReference type="InterPro" id="IPR018289">
    <property type="entry name" value="MULE_transposase_dom"/>
</dbReference>
<reference evidence="2" key="2">
    <citation type="submission" date="2025-08" db="UniProtKB">
        <authorList>
            <consortium name="Ensembl"/>
        </authorList>
    </citation>
    <scope>IDENTIFICATION</scope>
</reference>
<dbReference type="InParanoid" id="H3A3N7"/>
<evidence type="ECO:0000313" key="2">
    <source>
        <dbReference type="Ensembl" id="ENSLACP00000004258.1"/>
    </source>
</evidence>
<evidence type="ECO:0000259" key="1">
    <source>
        <dbReference type="Pfam" id="PF10551"/>
    </source>
</evidence>
<sequence>MNEIGSAPGNVQGTVSAMLSNDVLMSLPKKPTFKRKETETQRHWLGPPPKDKRFEFSSIFQGFVLYDSGVEDPHRLIILGCMELLDGLARADVWLADGTFKVVPLIFFQQYTIHFQYQPGIIPAAVYCLLPNKTQTTYDHLLQVLTQLVPAASPKQIPVDFESAAMSAFRKASPDATLRGCYFHLCQSVIRKIQEIGMKESYERDPDFSKAVLCLPVLSRVPKEDIQEAF</sequence>
<dbReference type="GeneTree" id="ENSGT00660000097182"/>